<organism evidence="1">
    <name type="scientific">uncultured Caudovirales phage</name>
    <dbReference type="NCBI Taxonomy" id="2100421"/>
    <lineage>
        <taxon>Viruses</taxon>
        <taxon>Duplodnaviria</taxon>
        <taxon>Heunggongvirae</taxon>
        <taxon>Uroviricota</taxon>
        <taxon>Caudoviricetes</taxon>
        <taxon>Peduoviridae</taxon>
        <taxon>Maltschvirus</taxon>
        <taxon>Maltschvirus maltsch</taxon>
    </lineage>
</organism>
<dbReference type="InterPro" id="IPR027417">
    <property type="entry name" value="P-loop_NTPase"/>
</dbReference>
<gene>
    <name evidence="1" type="ORF">UFOVP168_35</name>
</gene>
<evidence type="ECO:0000313" key="1">
    <source>
        <dbReference type="EMBL" id="CAB5194909.1"/>
    </source>
</evidence>
<protein>
    <submittedName>
        <fullName evidence="1">AAA domain containing protein</fullName>
    </submittedName>
</protein>
<dbReference type="Gene3D" id="3.40.50.300">
    <property type="entry name" value="P-loop containing nucleotide triphosphate hydrolases"/>
    <property type="match status" value="1"/>
</dbReference>
<proteinExistence type="predicted"/>
<dbReference type="Pfam" id="PF13481">
    <property type="entry name" value="AAA_25"/>
    <property type="match status" value="1"/>
</dbReference>
<accession>A0A6J7WCM8</accession>
<sequence length="636" mass="69295">MLASEFLHAMYGPLEPEQFGWVNFSRDNPNSTTAQWGGRFFNHSPFCQSMIDAQRETNLYWCPTILRAVDGEKPQRRKVFALRPVSLVADDVNPNDLLGSVTYNIETSPGKFQAGCKLNPEDPDVHDVALFDKVMMAMAAQGLVPADRSGNNIVRYVRVPYGLNTKPRPTGDWQVRLHTWNPDIEYSLADACAVFGIDLDTVRASASVEVQAAVRPDSGDWRDLIAAFTHPDPAQRNYHDPLNQFTAKLTAAGINAGAAVNVTRALMELTRPQEAAEAARWQTRWEDIPRAVSGAQKYAPAVPEAVPGNLFLTQEQLAAACGSVSWLVKGLIPADTMGMVFGPSGSFKSFFTLALGMHVAHGVAFCGRRTKRGIVLYCAAEGGAGIHRRVTALNQQHGWAATDAFRVCITPLILSEQPYVDAISKAIEALPERPALVIIDTLSQSSNVDENDATEVAGLLRRINAEVRARFGTTVVWVHHTGHNVTERPRGSSVLTANTDFTLACVRPDVQARACTIETMKQKDADRLPPLQFDLMPHDVGVDEDGEALTSLAAVYNGAVADFAHQVRVRLGRHEVALLEALERPQSDAALRGLLNGLCSTSAAARKAFSRAMATLQQQGLVERDALGMVRKKGTA</sequence>
<dbReference type="SUPFAM" id="SSF52540">
    <property type="entry name" value="P-loop containing nucleoside triphosphate hydrolases"/>
    <property type="match status" value="1"/>
</dbReference>
<dbReference type="EMBL" id="LR798220">
    <property type="protein sequence ID" value="CAB5194909.1"/>
    <property type="molecule type" value="Genomic_DNA"/>
</dbReference>
<reference evidence="1" key="1">
    <citation type="submission" date="2020-05" db="EMBL/GenBank/DDBJ databases">
        <authorList>
            <person name="Chiriac C."/>
            <person name="Salcher M."/>
            <person name="Ghai R."/>
            <person name="Kavagutti S V."/>
        </authorList>
    </citation>
    <scope>NUCLEOTIDE SEQUENCE</scope>
</reference>
<name>A0A6J7WCM8_9CAUD</name>